<accession>A0ABU9HTZ2</accession>
<dbReference type="EMBL" id="JBBYHR010000002">
    <property type="protein sequence ID" value="MEL1243279.1"/>
    <property type="molecule type" value="Genomic_DNA"/>
</dbReference>
<evidence type="ECO:0000313" key="3">
    <source>
        <dbReference type="Proteomes" id="UP001464555"/>
    </source>
</evidence>
<name>A0ABU9HTZ2_9FLAO</name>
<reference evidence="2 3" key="1">
    <citation type="submission" date="2024-04" db="EMBL/GenBank/DDBJ databases">
        <title>Flavobacterium sp. DGU11 16S ribosomal RNA gene Genome sequencing and assembly.</title>
        <authorList>
            <person name="Park S."/>
        </authorList>
    </citation>
    <scope>NUCLEOTIDE SEQUENCE [LARGE SCALE GENOMIC DNA]</scope>
    <source>
        <strain evidence="2 3">DGU11</strain>
    </source>
</reference>
<keyword evidence="3" id="KW-1185">Reference proteome</keyword>
<keyword evidence="1" id="KW-1133">Transmembrane helix</keyword>
<dbReference type="Proteomes" id="UP001464555">
    <property type="component" value="Unassembled WGS sequence"/>
</dbReference>
<evidence type="ECO:0000256" key="1">
    <source>
        <dbReference type="SAM" id="Phobius"/>
    </source>
</evidence>
<comment type="caution">
    <text evidence="2">The sequence shown here is derived from an EMBL/GenBank/DDBJ whole genome shotgun (WGS) entry which is preliminary data.</text>
</comment>
<sequence length="272" mass="31442">MNYIIGTNSTKIDVFPLNNLSCHACESQSSLMAARHAKYFHILSIPFFPLGHFATVTCIKCQKTFTENQFTGPIHNMLTEREIIFKKRWPAWHFLGVFVVAALFFFVTCTMSFIENVKKGSSSKLEENSLYSTQYENDIKKLTNRPDKESDSIAFRIKHYVDANVTDQMDRFNFKYFTSVKDGRILVLMKVDDLDKVSAEGRKDFISLIEDALYDSDYTADKGAYIGILNDFDTELVSTPTYEFTRAKPDPETELYEFYRDEIDTIIKDTIQ</sequence>
<evidence type="ECO:0008006" key="4">
    <source>
        <dbReference type="Google" id="ProtNLM"/>
    </source>
</evidence>
<protein>
    <recommendedName>
        <fullName evidence="4">Zinc-ribbon 15 domain-containing protein</fullName>
    </recommendedName>
</protein>
<keyword evidence="1" id="KW-0472">Membrane</keyword>
<keyword evidence="1" id="KW-0812">Transmembrane</keyword>
<organism evidence="2 3">
    <name type="scientific">Flavobacterium arundinis</name>
    <dbReference type="NCBI Taxonomy" id="3139143"/>
    <lineage>
        <taxon>Bacteria</taxon>
        <taxon>Pseudomonadati</taxon>
        <taxon>Bacteroidota</taxon>
        <taxon>Flavobacteriia</taxon>
        <taxon>Flavobacteriales</taxon>
        <taxon>Flavobacteriaceae</taxon>
        <taxon>Flavobacterium</taxon>
    </lineage>
</organism>
<dbReference type="RefSeq" id="WP_341695603.1">
    <property type="nucleotide sequence ID" value="NZ_JBBYHR010000002.1"/>
</dbReference>
<evidence type="ECO:0000313" key="2">
    <source>
        <dbReference type="EMBL" id="MEL1243279.1"/>
    </source>
</evidence>
<feature type="transmembrane region" description="Helical" evidence="1">
    <location>
        <begin position="91"/>
        <end position="114"/>
    </location>
</feature>
<gene>
    <name evidence="2" type="ORF">AAEO56_03300</name>
</gene>
<proteinExistence type="predicted"/>